<evidence type="ECO:0000256" key="5">
    <source>
        <dbReference type="HAMAP-Rule" id="MF_00378"/>
    </source>
</evidence>
<keyword evidence="3 5" id="KW-0378">Hydrolase</keyword>
<dbReference type="PANTHER" id="PTHR30008">
    <property type="entry name" value="EXODEOXYRIBONUCLEASE 7 LARGE SUBUNIT"/>
    <property type="match status" value="1"/>
</dbReference>
<dbReference type="NCBIfam" id="TIGR00237">
    <property type="entry name" value="xseA"/>
    <property type="match status" value="1"/>
</dbReference>
<dbReference type="InterPro" id="IPR020579">
    <property type="entry name" value="Exonuc_VII_lsu_C"/>
</dbReference>
<dbReference type="Proteomes" id="UP000472580">
    <property type="component" value="Unassembled WGS sequence"/>
</dbReference>
<sequence>MDNAKMSVKFLSVYEAVRLLNNALANLGFICVEGEVSAFKQYSSGHWYFTIKDSDAALSCVLWKSRSYGIRPPKLGDKVRLKGSANVWEKSGNLSFVASELSYAGEGELYEKFLRLKKKLSDLGWFDHHRKKAIPRVPHRIGIITSRQGAAVRDAIHRLRERAPYASITVYDTPVQGVRNELKIARAIRYANLYGNDDVLLLIRGGGSIEDLWNFNERVVAEAIVQSRIPIISGIGHETDTTISDLAADRRAPTPTGAAEAAAEKLDVLRSEINTFWDRTELTFRKDGDQRYFDLEHFSARFENGRTFLEPFARHVNLASRLVRVDFARLHKETSSSLGVLAQGLSSLLEQEKSRTRSSYRQAQQSLTETVRAASMSVNYSGRPFEKAEMLLRPFIHSLKSVRYGFQWPMDLQTNRIQTAFYSLSNSCTERMNGQKDDVGRSYAWIRSFRPNLSAAKADAAAQSMRMVLSQKLSTGKTHLSGLDKLIKVLDPKLRLPEGAGYIFKNGQPVKRASELRFGDLIEIEMKDGKLVARVGAS</sequence>
<evidence type="ECO:0000313" key="10">
    <source>
        <dbReference type="Proteomes" id="UP000472580"/>
    </source>
</evidence>
<dbReference type="GO" id="GO:0006308">
    <property type="term" value="P:DNA catabolic process"/>
    <property type="evidence" value="ECO:0007669"/>
    <property type="project" value="UniProtKB-UniRule"/>
</dbReference>
<dbReference type="EC" id="3.1.11.6" evidence="5"/>
<gene>
    <name evidence="5 9" type="primary">xseA</name>
    <name evidence="9" type="ORF">E5987_04760</name>
</gene>
<evidence type="ECO:0000259" key="8">
    <source>
        <dbReference type="Pfam" id="PF13742"/>
    </source>
</evidence>
<keyword evidence="4 5" id="KW-0269">Exonuclease</keyword>
<dbReference type="PANTHER" id="PTHR30008:SF0">
    <property type="entry name" value="EXODEOXYRIBONUCLEASE 7 LARGE SUBUNIT"/>
    <property type="match status" value="1"/>
</dbReference>
<proteinExistence type="inferred from homology"/>
<dbReference type="Pfam" id="PF02601">
    <property type="entry name" value="Exonuc_VII_L"/>
    <property type="match status" value="1"/>
</dbReference>
<evidence type="ECO:0000256" key="4">
    <source>
        <dbReference type="ARBA" id="ARBA00022839"/>
    </source>
</evidence>
<organism evidence="9 10">
    <name type="scientific">Parasutterella muris</name>
    <dbReference type="NCBI Taxonomy" id="2565572"/>
    <lineage>
        <taxon>Bacteria</taxon>
        <taxon>Pseudomonadati</taxon>
        <taxon>Pseudomonadota</taxon>
        <taxon>Betaproteobacteria</taxon>
        <taxon>Burkholderiales</taxon>
        <taxon>Sutterellaceae</taxon>
        <taxon>Parasutterella</taxon>
    </lineage>
</organism>
<dbReference type="InterPro" id="IPR025824">
    <property type="entry name" value="OB-fold_nuc-bd_dom"/>
</dbReference>
<dbReference type="AlphaFoldDB" id="A0A6L6YIE4"/>
<dbReference type="GO" id="GO:0008855">
    <property type="term" value="F:exodeoxyribonuclease VII activity"/>
    <property type="evidence" value="ECO:0007669"/>
    <property type="project" value="UniProtKB-UniRule"/>
</dbReference>
<comment type="subcellular location">
    <subcellularLocation>
        <location evidence="5 6">Cytoplasm</location>
    </subcellularLocation>
</comment>
<comment type="similarity">
    <text evidence="5 6">Belongs to the XseA family.</text>
</comment>
<dbReference type="GO" id="GO:0005737">
    <property type="term" value="C:cytoplasm"/>
    <property type="evidence" value="ECO:0007669"/>
    <property type="project" value="UniProtKB-SubCell"/>
</dbReference>
<accession>A0A6L6YIE4</accession>
<dbReference type="GO" id="GO:0003676">
    <property type="term" value="F:nucleic acid binding"/>
    <property type="evidence" value="ECO:0007669"/>
    <property type="project" value="InterPro"/>
</dbReference>
<comment type="catalytic activity">
    <reaction evidence="5 6">
        <text>Exonucleolytic cleavage in either 5'- to 3'- or 3'- to 5'-direction to yield nucleoside 5'-phosphates.</text>
        <dbReference type="EC" id="3.1.11.6"/>
    </reaction>
</comment>
<comment type="caution">
    <text evidence="9">The sequence shown here is derived from an EMBL/GenBank/DDBJ whole genome shotgun (WGS) entry which is preliminary data.</text>
</comment>
<dbReference type="RefSeq" id="WP_160334953.1">
    <property type="nucleotide sequence ID" value="NZ_WSRP01000011.1"/>
</dbReference>
<keyword evidence="2 5" id="KW-0540">Nuclease</keyword>
<protein>
    <recommendedName>
        <fullName evidence="5">Exodeoxyribonuclease 7 large subunit</fullName>
        <ecNumber evidence="5">3.1.11.6</ecNumber>
    </recommendedName>
    <alternativeName>
        <fullName evidence="5">Exodeoxyribonuclease VII large subunit</fullName>
        <shortName evidence="5">Exonuclease VII large subunit</shortName>
    </alternativeName>
</protein>
<evidence type="ECO:0000256" key="1">
    <source>
        <dbReference type="ARBA" id="ARBA00022490"/>
    </source>
</evidence>
<feature type="domain" description="OB-fold nucleic acid binding" evidence="8">
    <location>
        <begin position="12"/>
        <end position="101"/>
    </location>
</feature>
<comment type="function">
    <text evidence="5">Bidirectionally degrades single-stranded DNA into large acid-insoluble oligonucleotides, which are then degraded further into small acid-soluble oligonucleotides.</text>
</comment>
<dbReference type="GO" id="GO:0009318">
    <property type="term" value="C:exodeoxyribonuclease VII complex"/>
    <property type="evidence" value="ECO:0007669"/>
    <property type="project" value="UniProtKB-UniRule"/>
</dbReference>
<dbReference type="OrthoDB" id="9802795at2"/>
<dbReference type="Pfam" id="PF13742">
    <property type="entry name" value="tRNA_anti_2"/>
    <property type="match status" value="1"/>
</dbReference>
<evidence type="ECO:0000259" key="7">
    <source>
        <dbReference type="Pfam" id="PF02601"/>
    </source>
</evidence>
<dbReference type="InterPro" id="IPR003753">
    <property type="entry name" value="Exonuc_VII_L"/>
</dbReference>
<dbReference type="EMBL" id="WSRP01000011">
    <property type="protein sequence ID" value="MVX56519.1"/>
    <property type="molecule type" value="Genomic_DNA"/>
</dbReference>
<name>A0A6L6YIE4_9BURK</name>
<keyword evidence="10" id="KW-1185">Reference proteome</keyword>
<evidence type="ECO:0000313" key="9">
    <source>
        <dbReference type="EMBL" id="MVX56519.1"/>
    </source>
</evidence>
<evidence type="ECO:0000256" key="3">
    <source>
        <dbReference type="ARBA" id="ARBA00022801"/>
    </source>
</evidence>
<evidence type="ECO:0000256" key="2">
    <source>
        <dbReference type="ARBA" id="ARBA00022722"/>
    </source>
</evidence>
<comment type="subunit">
    <text evidence="5">Heterooligomer composed of large and small subunits.</text>
</comment>
<dbReference type="HAMAP" id="MF_00378">
    <property type="entry name" value="Exonuc_7_L"/>
    <property type="match status" value="1"/>
</dbReference>
<dbReference type="CDD" id="cd04489">
    <property type="entry name" value="ExoVII_LU_OBF"/>
    <property type="match status" value="1"/>
</dbReference>
<reference evidence="9 10" key="1">
    <citation type="submission" date="2019-12" db="EMBL/GenBank/DDBJ databases">
        <title>Microbes associate with the intestines of laboratory mice.</title>
        <authorList>
            <person name="Navarre W."/>
            <person name="Wong E."/>
        </authorList>
    </citation>
    <scope>NUCLEOTIDE SEQUENCE [LARGE SCALE GENOMIC DNA]</scope>
    <source>
        <strain evidence="9 10">NM82_D38</strain>
    </source>
</reference>
<feature type="domain" description="Exonuclease VII large subunit C-terminal" evidence="7">
    <location>
        <begin position="125"/>
        <end position="533"/>
    </location>
</feature>
<evidence type="ECO:0000256" key="6">
    <source>
        <dbReference type="RuleBase" id="RU004355"/>
    </source>
</evidence>
<keyword evidence="1 5" id="KW-0963">Cytoplasm</keyword>